<gene>
    <name evidence="3" type="ORF">L0M17_19295</name>
</gene>
<keyword evidence="2" id="KW-0812">Transmembrane</keyword>
<comment type="caution">
    <text evidence="3">The sequence shown here is derived from an EMBL/GenBank/DDBJ whole genome shotgun (WGS) entry which is preliminary data.</text>
</comment>
<organism evidence="3 4">
    <name type="scientific">Sinomonas terrae</name>
    <dbReference type="NCBI Taxonomy" id="2908838"/>
    <lineage>
        <taxon>Bacteria</taxon>
        <taxon>Bacillati</taxon>
        <taxon>Actinomycetota</taxon>
        <taxon>Actinomycetes</taxon>
        <taxon>Micrococcales</taxon>
        <taxon>Micrococcaceae</taxon>
        <taxon>Sinomonas</taxon>
    </lineage>
</organism>
<evidence type="ECO:0000313" key="3">
    <source>
        <dbReference type="EMBL" id="MCH6472084.1"/>
    </source>
</evidence>
<evidence type="ECO:0000256" key="2">
    <source>
        <dbReference type="SAM" id="Phobius"/>
    </source>
</evidence>
<feature type="transmembrane region" description="Helical" evidence="2">
    <location>
        <begin position="20"/>
        <end position="43"/>
    </location>
</feature>
<protein>
    <submittedName>
        <fullName evidence="3">Uncharacterized protein</fullName>
    </submittedName>
</protein>
<keyword evidence="2" id="KW-1133">Transmembrane helix</keyword>
<name>A0ABS9U5Y7_9MICC</name>
<proteinExistence type="predicted"/>
<dbReference type="Proteomes" id="UP001202922">
    <property type="component" value="Unassembled WGS sequence"/>
</dbReference>
<dbReference type="RefSeq" id="WP_241055997.1">
    <property type="nucleotide sequence ID" value="NZ_JAKZBV010000001.1"/>
</dbReference>
<reference evidence="3 4" key="1">
    <citation type="submission" date="2022-03" db="EMBL/GenBank/DDBJ databases">
        <title>Sinomonas sp. isolated from a soil.</title>
        <authorList>
            <person name="Han J."/>
            <person name="Kim D.-U."/>
        </authorList>
    </citation>
    <scope>NUCLEOTIDE SEQUENCE [LARGE SCALE GENOMIC DNA]</scope>
    <source>
        <strain evidence="3 4">5-5</strain>
    </source>
</reference>
<sequence>MPADRPARPGPQGRWGTRTLLMGMLVAALLGAVTALIGCSLLAPPPVPPPERVHSRPVPRHAGTMRILGHR</sequence>
<evidence type="ECO:0000256" key="1">
    <source>
        <dbReference type="SAM" id="MobiDB-lite"/>
    </source>
</evidence>
<keyword evidence="2" id="KW-0472">Membrane</keyword>
<accession>A0ABS9U5Y7</accession>
<dbReference type="EMBL" id="JAKZBV010000001">
    <property type="protein sequence ID" value="MCH6472084.1"/>
    <property type="molecule type" value="Genomic_DNA"/>
</dbReference>
<feature type="region of interest" description="Disordered" evidence="1">
    <location>
        <begin position="44"/>
        <end position="71"/>
    </location>
</feature>
<evidence type="ECO:0000313" key="4">
    <source>
        <dbReference type="Proteomes" id="UP001202922"/>
    </source>
</evidence>
<keyword evidence="4" id="KW-1185">Reference proteome</keyword>